<dbReference type="EMBL" id="AWWV01012246">
    <property type="protein sequence ID" value="OMO68131.1"/>
    <property type="molecule type" value="Genomic_DNA"/>
</dbReference>
<comment type="caution">
    <text evidence="1">The sequence shown here is derived from an EMBL/GenBank/DDBJ whole genome shotgun (WGS) entry which is preliminary data.</text>
</comment>
<name>A0A1R3HCQ6_COCAP</name>
<evidence type="ECO:0000313" key="2">
    <source>
        <dbReference type="Proteomes" id="UP000188268"/>
    </source>
</evidence>
<organism evidence="1 2">
    <name type="scientific">Corchorus capsularis</name>
    <name type="common">Jute</name>
    <dbReference type="NCBI Taxonomy" id="210143"/>
    <lineage>
        <taxon>Eukaryota</taxon>
        <taxon>Viridiplantae</taxon>
        <taxon>Streptophyta</taxon>
        <taxon>Embryophyta</taxon>
        <taxon>Tracheophyta</taxon>
        <taxon>Spermatophyta</taxon>
        <taxon>Magnoliopsida</taxon>
        <taxon>eudicotyledons</taxon>
        <taxon>Gunneridae</taxon>
        <taxon>Pentapetalae</taxon>
        <taxon>rosids</taxon>
        <taxon>malvids</taxon>
        <taxon>Malvales</taxon>
        <taxon>Malvaceae</taxon>
        <taxon>Grewioideae</taxon>
        <taxon>Apeibeae</taxon>
        <taxon>Corchorus</taxon>
    </lineage>
</organism>
<dbReference type="Proteomes" id="UP000188268">
    <property type="component" value="Unassembled WGS sequence"/>
</dbReference>
<protein>
    <submittedName>
        <fullName evidence="1">Uncharacterized protein</fullName>
    </submittedName>
</protein>
<gene>
    <name evidence="1" type="ORF">CCACVL1_20066</name>
</gene>
<accession>A0A1R3HCQ6</accession>
<dbReference type="AlphaFoldDB" id="A0A1R3HCQ6"/>
<reference evidence="1 2" key="1">
    <citation type="submission" date="2013-09" db="EMBL/GenBank/DDBJ databases">
        <title>Corchorus capsularis genome sequencing.</title>
        <authorList>
            <person name="Alam M."/>
            <person name="Haque M.S."/>
            <person name="Islam M.S."/>
            <person name="Emdad E.M."/>
            <person name="Islam M.M."/>
            <person name="Ahmed B."/>
            <person name="Halim A."/>
            <person name="Hossen Q.M.M."/>
            <person name="Hossain M.Z."/>
            <person name="Ahmed R."/>
            <person name="Khan M.M."/>
            <person name="Islam R."/>
            <person name="Rashid M.M."/>
            <person name="Khan S.A."/>
            <person name="Rahman M.S."/>
            <person name="Alam M."/>
        </authorList>
    </citation>
    <scope>NUCLEOTIDE SEQUENCE [LARGE SCALE GENOMIC DNA]</scope>
    <source>
        <strain evidence="2">cv. CVL-1</strain>
        <tissue evidence="1">Whole seedling</tissue>
    </source>
</reference>
<evidence type="ECO:0000313" key="1">
    <source>
        <dbReference type="EMBL" id="OMO68131.1"/>
    </source>
</evidence>
<sequence length="25" mass="2878">MDMSQVYNPLVESKIYTANVSNNYP</sequence>
<keyword evidence="2" id="KW-1185">Reference proteome</keyword>
<dbReference type="Gramene" id="OMO68131">
    <property type="protein sequence ID" value="OMO68131"/>
    <property type="gene ID" value="CCACVL1_20066"/>
</dbReference>
<proteinExistence type="predicted"/>